<feature type="region of interest" description="Disordered" evidence="1">
    <location>
        <begin position="1"/>
        <end position="20"/>
    </location>
</feature>
<feature type="region of interest" description="Disordered" evidence="1">
    <location>
        <begin position="32"/>
        <end position="53"/>
    </location>
</feature>
<name>A0ABQ9HDM1_9NEOP</name>
<organism evidence="2 3">
    <name type="scientific">Dryococelus australis</name>
    <dbReference type="NCBI Taxonomy" id="614101"/>
    <lineage>
        <taxon>Eukaryota</taxon>
        <taxon>Metazoa</taxon>
        <taxon>Ecdysozoa</taxon>
        <taxon>Arthropoda</taxon>
        <taxon>Hexapoda</taxon>
        <taxon>Insecta</taxon>
        <taxon>Pterygota</taxon>
        <taxon>Neoptera</taxon>
        <taxon>Polyneoptera</taxon>
        <taxon>Phasmatodea</taxon>
        <taxon>Verophasmatodea</taxon>
        <taxon>Anareolatae</taxon>
        <taxon>Phasmatidae</taxon>
        <taxon>Eurycanthinae</taxon>
        <taxon>Dryococelus</taxon>
    </lineage>
</organism>
<accession>A0ABQ9HDM1</accession>
<reference evidence="2 3" key="1">
    <citation type="submission" date="2023-02" db="EMBL/GenBank/DDBJ databases">
        <title>LHISI_Scaffold_Assembly.</title>
        <authorList>
            <person name="Stuart O.P."/>
            <person name="Cleave R."/>
            <person name="Magrath M.J.L."/>
            <person name="Mikheyev A.S."/>
        </authorList>
    </citation>
    <scope>NUCLEOTIDE SEQUENCE [LARGE SCALE GENOMIC DNA]</scope>
    <source>
        <strain evidence="2">Daus_M_001</strain>
        <tissue evidence="2">Leg muscle</tissue>
    </source>
</reference>
<proteinExistence type="predicted"/>
<feature type="compositionally biased region" description="Polar residues" evidence="1">
    <location>
        <begin position="43"/>
        <end position="53"/>
    </location>
</feature>
<feature type="region of interest" description="Disordered" evidence="1">
    <location>
        <begin position="125"/>
        <end position="153"/>
    </location>
</feature>
<gene>
    <name evidence="2" type="ORF">PR048_014151</name>
</gene>
<evidence type="ECO:0000313" key="3">
    <source>
        <dbReference type="Proteomes" id="UP001159363"/>
    </source>
</evidence>
<dbReference type="EMBL" id="JARBHB010000005">
    <property type="protein sequence ID" value="KAJ8882349.1"/>
    <property type="molecule type" value="Genomic_DNA"/>
</dbReference>
<evidence type="ECO:0000256" key="1">
    <source>
        <dbReference type="SAM" id="MobiDB-lite"/>
    </source>
</evidence>
<comment type="caution">
    <text evidence="2">The sequence shown here is derived from an EMBL/GenBank/DDBJ whole genome shotgun (WGS) entry which is preliminary data.</text>
</comment>
<dbReference type="Proteomes" id="UP001159363">
    <property type="component" value="Chromosome 4"/>
</dbReference>
<protein>
    <submittedName>
        <fullName evidence="2">Uncharacterized protein</fullName>
    </submittedName>
</protein>
<evidence type="ECO:0000313" key="2">
    <source>
        <dbReference type="EMBL" id="KAJ8882349.1"/>
    </source>
</evidence>
<keyword evidence="3" id="KW-1185">Reference proteome</keyword>
<sequence length="351" mass="38853">MSMDQPRNARVGKTGDSRENPLIRGIARHDSYMRKSGGDPAGNRTSFASVGGEQSNQYTNVPFSDWLHEALGTAFVSDYRVVKNVCYWLGCRLWSGEVWVALNIGILRVDESEVGMEYRWNARAGETRDPQGNPPTDGIVWNDSNVRKSRSDSTGNQTRFALLSQEEVLFRAVPSCTSADSDVTERSLGPRIKKKKNLFSFDRGDIHLGSGSEVVSLSYVTSSCMWNFTGLRYWGEIVISTPNSTCVLNVWDKLLAWKNNSWQNLSSLERRRGRVSEKGSDIIGGSGWPCCRATGPKKEEEINARGLGLGLPQPSPAHCVRSLLCLRGGKGLGQDKGVGEKKSLFRKGKRN</sequence>